<evidence type="ECO:0000313" key="2">
    <source>
        <dbReference type="EMBL" id="KAK8227380.1"/>
    </source>
</evidence>
<sequence>MEILRHWGTSGMDRSTRRSGCYPVPPVRSTRRRLYFPRNLNKVVKGDLWLLDTSAGVQPGLVISFMASAGQHKKERERCSRAGSWSRIIVIHIRLSVGSGLLPLIIFGKCPYFQREALVLPKEFEYFHLEVGLMPGCAISGSLSKSFAFALGLRIPGSRRCIRHYSSRRRSASADADRGPGARGLNDPMGGRRGVRFAGAGRGVPLSPQGCGSRTILVPVRGHWEHPHVVPVFRIGKDQDRVVEETRG</sequence>
<gene>
    <name evidence="2" type="ORF">HDK90DRAFT_57685</name>
</gene>
<dbReference type="EMBL" id="JBBWRZ010000010">
    <property type="protein sequence ID" value="KAK8227380.1"/>
    <property type="molecule type" value="Genomic_DNA"/>
</dbReference>
<proteinExistence type="predicted"/>
<name>A0ABR1YEJ0_9PEZI</name>
<evidence type="ECO:0000256" key="1">
    <source>
        <dbReference type="SAM" id="MobiDB-lite"/>
    </source>
</evidence>
<evidence type="ECO:0000313" key="3">
    <source>
        <dbReference type="Proteomes" id="UP001492380"/>
    </source>
</evidence>
<comment type="caution">
    <text evidence="2">The sequence shown here is derived from an EMBL/GenBank/DDBJ whole genome shotgun (WGS) entry which is preliminary data.</text>
</comment>
<reference evidence="2 3" key="1">
    <citation type="submission" date="2024-04" db="EMBL/GenBank/DDBJ databases">
        <title>Phyllosticta paracitricarpa is synonymous to the EU quarantine fungus P. citricarpa based on phylogenomic analyses.</title>
        <authorList>
            <consortium name="Lawrence Berkeley National Laboratory"/>
            <person name="Van Ingen-Buijs V.A."/>
            <person name="Van Westerhoven A.C."/>
            <person name="Haridas S."/>
            <person name="Skiadas P."/>
            <person name="Martin F."/>
            <person name="Groenewald J.Z."/>
            <person name="Crous P.W."/>
            <person name="Seidl M.F."/>
        </authorList>
    </citation>
    <scope>NUCLEOTIDE SEQUENCE [LARGE SCALE GENOMIC DNA]</scope>
    <source>
        <strain evidence="2 3">CBS 123374</strain>
    </source>
</reference>
<dbReference type="Proteomes" id="UP001492380">
    <property type="component" value="Unassembled WGS sequence"/>
</dbReference>
<feature type="region of interest" description="Disordered" evidence="1">
    <location>
        <begin position="172"/>
        <end position="192"/>
    </location>
</feature>
<organism evidence="2 3">
    <name type="scientific">Phyllosticta capitalensis</name>
    <dbReference type="NCBI Taxonomy" id="121624"/>
    <lineage>
        <taxon>Eukaryota</taxon>
        <taxon>Fungi</taxon>
        <taxon>Dikarya</taxon>
        <taxon>Ascomycota</taxon>
        <taxon>Pezizomycotina</taxon>
        <taxon>Dothideomycetes</taxon>
        <taxon>Dothideomycetes incertae sedis</taxon>
        <taxon>Botryosphaeriales</taxon>
        <taxon>Phyllostictaceae</taxon>
        <taxon>Phyllosticta</taxon>
    </lineage>
</organism>
<feature type="region of interest" description="Disordered" evidence="1">
    <location>
        <begin position="1"/>
        <end position="20"/>
    </location>
</feature>
<keyword evidence="3" id="KW-1185">Reference proteome</keyword>
<accession>A0ABR1YEJ0</accession>
<protein>
    <submittedName>
        <fullName evidence="2">Uncharacterized protein</fullName>
    </submittedName>
</protein>